<protein>
    <recommendedName>
        <fullName evidence="17">XPG-I domain-containing protein</fullName>
    </recommendedName>
</protein>
<evidence type="ECO:0008006" key="17">
    <source>
        <dbReference type="Google" id="ProtNLM"/>
    </source>
</evidence>
<evidence type="ECO:0000256" key="12">
    <source>
        <dbReference type="ARBA" id="ARBA00023204"/>
    </source>
</evidence>
<evidence type="ECO:0000256" key="9">
    <source>
        <dbReference type="ARBA" id="ARBA00022839"/>
    </source>
</evidence>
<dbReference type="GO" id="GO:0004519">
    <property type="term" value="F:endonuclease activity"/>
    <property type="evidence" value="ECO:0007669"/>
    <property type="project" value="UniProtKB-KW"/>
</dbReference>
<dbReference type="GO" id="GO:0006281">
    <property type="term" value="P:DNA repair"/>
    <property type="evidence" value="ECO:0007669"/>
    <property type="project" value="UniProtKB-KW"/>
</dbReference>
<keyword evidence="2" id="KW-0597">Phosphoprotein</keyword>
<keyword evidence="10" id="KW-0460">Magnesium</keyword>
<keyword evidence="12" id="KW-0234">DNA repair</keyword>
<evidence type="ECO:0000313" key="15">
    <source>
        <dbReference type="EMBL" id="PTQ45759.1"/>
    </source>
</evidence>
<proteinExistence type="inferred from homology"/>
<keyword evidence="7" id="KW-0227">DNA damage</keyword>
<keyword evidence="9" id="KW-0269">Exonuclease</keyword>
<keyword evidence="13" id="KW-0539">Nucleus</keyword>
<evidence type="ECO:0000256" key="11">
    <source>
        <dbReference type="ARBA" id="ARBA00023128"/>
    </source>
</evidence>
<evidence type="ECO:0000256" key="1">
    <source>
        <dbReference type="ARBA" id="ARBA00001946"/>
    </source>
</evidence>
<reference evidence="16" key="1">
    <citation type="journal article" date="2017" name="Cell">
        <title>Insights into land plant evolution garnered from the Marchantia polymorpha genome.</title>
        <authorList>
            <person name="Bowman J.L."/>
            <person name="Kohchi T."/>
            <person name="Yamato K.T."/>
            <person name="Jenkins J."/>
            <person name="Shu S."/>
            <person name="Ishizaki K."/>
            <person name="Yamaoka S."/>
            <person name="Nishihama R."/>
            <person name="Nakamura Y."/>
            <person name="Berger F."/>
            <person name="Adam C."/>
            <person name="Aki S.S."/>
            <person name="Althoff F."/>
            <person name="Araki T."/>
            <person name="Arteaga-Vazquez M.A."/>
            <person name="Balasubrmanian S."/>
            <person name="Barry K."/>
            <person name="Bauer D."/>
            <person name="Boehm C.R."/>
            <person name="Briginshaw L."/>
            <person name="Caballero-Perez J."/>
            <person name="Catarino B."/>
            <person name="Chen F."/>
            <person name="Chiyoda S."/>
            <person name="Chovatia M."/>
            <person name="Davies K.M."/>
            <person name="Delmans M."/>
            <person name="Demura T."/>
            <person name="Dierschke T."/>
            <person name="Dolan L."/>
            <person name="Dorantes-Acosta A.E."/>
            <person name="Eklund D.M."/>
            <person name="Florent S.N."/>
            <person name="Flores-Sandoval E."/>
            <person name="Fujiyama A."/>
            <person name="Fukuzawa H."/>
            <person name="Galik B."/>
            <person name="Grimanelli D."/>
            <person name="Grimwood J."/>
            <person name="Grossniklaus U."/>
            <person name="Hamada T."/>
            <person name="Haseloff J."/>
            <person name="Hetherington A.J."/>
            <person name="Higo A."/>
            <person name="Hirakawa Y."/>
            <person name="Hundley H.N."/>
            <person name="Ikeda Y."/>
            <person name="Inoue K."/>
            <person name="Inoue S.I."/>
            <person name="Ishida S."/>
            <person name="Jia Q."/>
            <person name="Kakita M."/>
            <person name="Kanazawa T."/>
            <person name="Kawai Y."/>
            <person name="Kawashima T."/>
            <person name="Kennedy M."/>
            <person name="Kinose K."/>
            <person name="Kinoshita T."/>
            <person name="Kohara Y."/>
            <person name="Koide E."/>
            <person name="Komatsu K."/>
            <person name="Kopischke S."/>
            <person name="Kubo M."/>
            <person name="Kyozuka J."/>
            <person name="Lagercrantz U."/>
            <person name="Lin S.S."/>
            <person name="Lindquist E."/>
            <person name="Lipzen A.M."/>
            <person name="Lu C.W."/>
            <person name="De Luna E."/>
            <person name="Martienssen R.A."/>
            <person name="Minamino N."/>
            <person name="Mizutani M."/>
            <person name="Mizutani M."/>
            <person name="Mochizuki N."/>
            <person name="Monte I."/>
            <person name="Mosher R."/>
            <person name="Nagasaki H."/>
            <person name="Nakagami H."/>
            <person name="Naramoto S."/>
            <person name="Nishitani K."/>
            <person name="Ohtani M."/>
            <person name="Okamoto T."/>
            <person name="Okumura M."/>
            <person name="Phillips J."/>
            <person name="Pollak B."/>
            <person name="Reinders A."/>
            <person name="Rovekamp M."/>
            <person name="Sano R."/>
            <person name="Sawa S."/>
            <person name="Schmid M.W."/>
            <person name="Shirakawa M."/>
            <person name="Solano R."/>
            <person name="Spunde A."/>
            <person name="Suetsugu N."/>
            <person name="Sugano S."/>
            <person name="Sugiyama A."/>
            <person name="Sun R."/>
            <person name="Suzuki Y."/>
            <person name="Takenaka M."/>
            <person name="Takezawa D."/>
            <person name="Tomogane H."/>
            <person name="Tsuzuki M."/>
            <person name="Ueda T."/>
            <person name="Umeda M."/>
            <person name="Ward J.M."/>
            <person name="Watanabe Y."/>
            <person name="Yazaki K."/>
            <person name="Yokoyama R."/>
            <person name="Yoshitake Y."/>
            <person name="Yotsui I."/>
            <person name="Zachgo S."/>
            <person name="Schmutz J."/>
        </authorList>
    </citation>
    <scope>NUCLEOTIDE SEQUENCE [LARGE SCALE GENOMIC DNA]</scope>
    <source>
        <strain evidence="16">Tak-1</strain>
    </source>
</reference>
<dbReference type="GO" id="GO:0046872">
    <property type="term" value="F:metal ion binding"/>
    <property type="evidence" value="ECO:0007669"/>
    <property type="project" value="UniProtKB-KW"/>
</dbReference>
<dbReference type="SMART" id="SM00279">
    <property type="entry name" value="HhH2"/>
    <property type="match status" value="1"/>
</dbReference>
<dbReference type="OrthoDB" id="1712422at2759"/>
<evidence type="ECO:0000313" key="16">
    <source>
        <dbReference type="Proteomes" id="UP000244005"/>
    </source>
</evidence>
<dbReference type="Gramene" id="Mp8g07770.1">
    <property type="protein sequence ID" value="Mp8g07770.1.cds"/>
    <property type="gene ID" value="Mp8g07770"/>
</dbReference>
<dbReference type="InterPro" id="IPR036279">
    <property type="entry name" value="5-3_exonuclease_C_sf"/>
</dbReference>
<keyword evidence="5" id="KW-0479">Metal-binding</keyword>
<dbReference type="FunFam" id="1.10.150.20:FF:000009">
    <property type="entry name" value="Flap endonuclease 1"/>
    <property type="match status" value="1"/>
</dbReference>
<keyword evidence="4" id="KW-0540">Nuclease</keyword>
<dbReference type="GO" id="GO:0006260">
    <property type="term" value="P:DNA replication"/>
    <property type="evidence" value="ECO:0007669"/>
    <property type="project" value="UniProtKB-KW"/>
</dbReference>
<keyword evidence="16" id="KW-1185">Reference proteome</keyword>
<dbReference type="SUPFAM" id="SSF47807">
    <property type="entry name" value="5' to 3' exonuclease, C-terminal subdomain"/>
    <property type="match status" value="1"/>
</dbReference>
<gene>
    <name evidence="15" type="ORF">MARPO_0013s0018</name>
</gene>
<keyword evidence="11" id="KW-0496">Mitochondrion</keyword>
<evidence type="ECO:0000256" key="5">
    <source>
        <dbReference type="ARBA" id="ARBA00022723"/>
    </source>
</evidence>
<keyword evidence="8" id="KW-0378">Hydrolase</keyword>
<evidence type="ECO:0000256" key="7">
    <source>
        <dbReference type="ARBA" id="ARBA00022763"/>
    </source>
</evidence>
<keyword evidence="3" id="KW-0235">DNA replication</keyword>
<dbReference type="Gene3D" id="1.10.150.20">
    <property type="entry name" value="5' to 3' exonuclease, C-terminal subdomain"/>
    <property type="match status" value="1"/>
</dbReference>
<evidence type="ECO:0000256" key="8">
    <source>
        <dbReference type="ARBA" id="ARBA00022801"/>
    </source>
</evidence>
<sequence>MKLFPDNAPLCMEETKFKVHFDRKIAMDPRMEFSVAKIMEGLDLTMDKFIDMCILCGCEYCDSIKSIGPHLALKRICQHVSLKQILENLNTTKYQLPETWDL</sequence>
<accession>A0A2R6XI55</accession>
<dbReference type="GO" id="GO:0004527">
    <property type="term" value="F:exonuclease activity"/>
    <property type="evidence" value="ECO:0007669"/>
    <property type="project" value="UniProtKB-KW"/>
</dbReference>
<dbReference type="InterPro" id="IPR008918">
    <property type="entry name" value="HhH2"/>
</dbReference>
<evidence type="ECO:0000256" key="6">
    <source>
        <dbReference type="ARBA" id="ARBA00022759"/>
    </source>
</evidence>
<evidence type="ECO:0000256" key="10">
    <source>
        <dbReference type="ARBA" id="ARBA00022842"/>
    </source>
</evidence>
<dbReference type="InterPro" id="IPR006084">
    <property type="entry name" value="XPG/Rad2"/>
</dbReference>
<evidence type="ECO:0000256" key="3">
    <source>
        <dbReference type="ARBA" id="ARBA00022705"/>
    </source>
</evidence>
<dbReference type="EMBL" id="KZ772685">
    <property type="protein sequence ID" value="PTQ45759.1"/>
    <property type="molecule type" value="Genomic_DNA"/>
</dbReference>
<evidence type="ECO:0000256" key="2">
    <source>
        <dbReference type="ARBA" id="ARBA00022553"/>
    </source>
</evidence>
<dbReference type="GO" id="GO:0003677">
    <property type="term" value="F:DNA binding"/>
    <property type="evidence" value="ECO:0007669"/>
    <property type="project" value="InterPro"/>
</dbReference>
<evidence type="ECO:0000256" key="4">
    <source>
        <dbReference type="ARBA" id="ARBA00022722"/>
    </source>
</evidence>
<dbReference type="PANTHER" id="PTHR11081">
    <property type="entry name" value="FLAP ENDONUCLEASE FAMILY MEMBER"/>
    <property type="match status" value="1"/>
</dbReference>
<dbReference type="AlphaFoldDB" id="A0A2R6XI55"/>
<keyword evidence="6" id="KW-0255">Endonuclease</keyword>
<organism evidence="15 16">
    <name type="scientific">Marchantia polymorpha</name>
    <name type="common">Common liverwort</name>
    <name type="synonym">Marchantia aquatica</name>
    <dbReference type="NCBI Taxonomy" id="3197"/>
    <lineage>
        <taxon>Eukaryota</taxon>
        <taxon>Viridiplantae</taxon>
        <taxon>Streptophyta</taxon>
        <taxon>Embryophyta</taxon>
        <taxon>Marchantiophyta</taxon>
        <taxon>Marchantiopsida</taxon>
        <taxon>Marchantiidae</taxon>
        <taxon>Marchantiales</taxon>
        <taxon>Marchantiaceae</taxon>
        <taxon>Marchantia</taxon>
    </lineage>
</organism>
<evidence type="ECO:0000256" key="13">
    <source>
        <dbReference type="ARBA" id="ARBA00023242"/>
    </source>
</evidence>
<comment type="similarity">
    <text evidence="14">Belongs to the XPG/RAD2 endonuclease family. FEN1 subfamily.</text>
</comment>
<evidence type="ECO:0000256" key="14">
    <source>
        <dbReference type="ARBA" id="ARBA00034726"/>
    </source>
</evidence>
<name>A0A2R6XI55_MARPO</name>
<comment type="cofactor">
    <cofactor evidence="1">
        <name>Mg(2+)</name>
        <dbReference type="ChEBI" id="CHEBI:18420"/>
    </cofactor>
</comment>
<dbReference type="Proteomes" id="UP000244005">
    <property type="component" value="Unassembled WGS sequence"/>
</dbReference>
<dbReference type="PANTHER" id="PTHR11081:SF9">
    <property type="entry name" value="FLAP ENDONUCLEASE 1"/>
    <property type="match status" value="1"/>
</dbReference>